<keyword evidence="1" id="KW-0812">Transmembrane</keyword>
<protein>
    <submittedName>
        <fullName evidence="2">Alkaline shock response membrane anchor protein AmaP</fullName>
    </submittedName>
</protein>
<evidence type="ECO:0000313" key="2">
    <source>
        <dbReference type="EMBL" id="MBM9503098.1"/>
    </source>
</evidence>
<evidence type="ECO:0000256" key="1">
    <source>
        <dbReference type="SAM" id="Phobius"/>
    </source>
</evidence>
<gene>
    <name evidence="2" type="ORF">ITX44_00835</name>
</gene>
<organism evidence="2 3">
    <name type="scientific">Actinacidiphila acididurans</name>
    <dbReference type="NCBI Taxonomy" id="2784346"/>
    <lineage>
        <taxon>Bacteria</taxon>
        <taxon>Bacillati</taxon>
        <taxon>Actinomycetota</taxon>
        <taxon>Actinomycetes</taxon>
        <taxon>Kitasatosporales</taxon>
        <taxon>Streptomycetaceae</taxon>
        <taxon>Actinacidiphila</taxon>
    </lineage>
</organism>
<feature type="transmembrane region" description="Helical" evidence="1">
    <location>
        <begin position="67"/>
        <end position="89"/>
    </location>
</feature>
<dbReference type="RefSeq" id="WP_205354981.1">
    <property type="nucleotide sequence ID" value="NZ_JADKYB010000001.1"/>
</dbReference>
<proteinExistence type="predicted"/>
<comment type="caution">
    <text evidence="2">The sequence shown here is derived from an EMBL/GenBank/DDBJ whole genome shotgun (WGS) entry which is preliminary data.</text>
</comment>
<reference evidence="2 3" key="1">
    <citation type="submission" date="2021-01" db="EMBL/GenBank/DDBJ databases">
        <title>Streptomyces acididurans sp. nov., isolated from a peat swamp forest soil.</title>
        <authorList>
            <person name="Chantavorakit T."/>
            <person name="Duangmal K."/>
        </authorList>
    </citation>
    <scope>NUCLEOTIDE SEQUENCE [LARGE SCALE GENOMIC DNA]</scope>
    <source>
        <strain evidence="2 3">KK5PA1</strain>
    </source>
</reference>
<evidence type="ECO:0000313" key="3">
    <source>
        <dbReference type="Proteomes" id="UP000749040"/>
    </source>
</evidence>
<accession>A0ABS2TID7</accession>
<dbReference type="Proteomes" id="UP000749040">
    <property type="component" value="Unassembled WGS sequence"/>
</dbReference>
<sequence length="199" mass="21291">MMRTTINRVLLALTGIIVLGGGLLVLAGGTAIYRHWNLTPPGGWPLTSEHDALVPHGDQTRWAGQNWWWPATIAALATLLLLALAWLLAQTARGRRHRALPLPGSPPSAARIDDTVVSDALTDDLRNLSGVLHARATLSGPRSHAEARIDLTLDPDGDPAPVLDSVAMATQRAGQAIRQDVLPTHINLAVARHASRRAT</sequence>
<keyword evidence="1" id="KW-1133">Transmembrane helix</keyword>
<name>A0ABS2TID7_9ACTN</name>
<dbReference type="EMBL" id="JADKYB010000001">
    <property type="protein sequence ID" value="MBM9503098.1"/>
    <property type="molecule type" value="Genomic_DNA"/>
</dbReference>
<keyword evidence="3" id="KW-1185">Reference proteome</keyword>
<keyword evidence="1" id="KW-0472">Membrane</keyword>